<reference evidence="2" key="1">
    <citation type="submission" date="2020-06" db="EMBL/GenBank/DDBJ databases">
        <authorList>
            <person name="Li T."/>
            <person name="Hu X."/>
            <person name="Zhang T."/>
            <person name="Song X."/>
            <person name="Zhang H."/>
            <person name="Dai N."/>
            <person name="Sheng W."/>
            <person name="Hou X."/>
            <person name="Wei L."/>
        </authorList>
    </citation>
    <scope>NUCLEOTIDE SEQUENCE</scope>
    <source>
        <strain evidence="2">KEN8</strain>
        <tissue evidence="2">Leaf</tissue>
    </source>
</reference>
<gene>
    <name evidence="2" type="ORF">Scaly_3099400</name>
</gene>
<dbReference type="Pfam" id="PF00078">
    <property type="entry name" value="RVT_1"/>
    <property type="match status" value="1"/>
</dbReference>
<dbReference type="SUPFAM" id="SSF56219">
    <property type="entry name" value="DNase I-like"/>
    <property type="match status" value="1"/>
</dbReference>
<proteinExistence type="predicted"/>
<name>A0AAW2JM20_9LAMI</name>
<dbReference type="SUPFAM" id="SSF56672">
    <property type="entry name" value="DNA/RNA polymerases"/>
    <property type="match status" value="1"/>
</dbReference>
<feature type="domain" description="Reverse transcriptase" evidence="1">
    <location>
        <begin position="255"/>
        <end position="534"/>
    </location>
</feature>
<dbReference type="InterPro" id="IPR036691">
    <property type="entry name" value="Endo/exonu/phosph_ase_sf"/>
</dbReference>
<dbReference type="InterPro" id="IPR043502">
    <property type="entry name" value="DNA/RNA_pol_sf"/>
</dbReference>
<evidence type="ECO:0000313" key="2">
    <source>
        <dbReference type="EMBL" id="KAL0295562.1"/>
    </source>
</evidence>
<dbReference type="EMBL" id="JACGWM010001002">
    <property type="protein sequence ID" value="KAL0295562.1"/>
    <property type="molecule type" value="Genomic_DNA"/>
</dbReference>
<accession>A0AAW2JM20</accession>
<dbReference type="PROSITE" id="PS50878">
    <property type="entry name" value="RT_POL"/>
    <property type="match status" value="1"/>
</dbReference>
<evidence type="ECO:0000259" key="1">
    <source>
        <dbReference type="PROSITE" id="PS50878"/>
    </source>
</evidence>
<organism evidence="2">
    <name type="scientific">Sesamum calycinum</name>
    <dbReference type="NCBI Taxonomy" id="2727403"/>
    <lineage>
        <taxon>Eukaryota</taxon>
        <taxon>Viridiplantae</taxon>
        <taxon>Streptophyta</taxon>
        <taxon>Embryophyta</taxon>
        <taxon>Tracheophyta</taxon>
        <taxon>Spermatophyta</taxon>
        <taxon>Magnoliopsida</taxon>
        <taxon>eudicotyledons</taxon>
        <taxon>Gunneridae</taxon>
        <taxon>Pentapetalae</taxon>
        <taxon>asterids</taxon>
        <taxon>lamiids</taxon>
        <taxon>Lamiales</taxon>
        <taxon>Pedaliaceae</taxon>
        <taxon>Sesamum</taxon>
    </lineage>
</organism>
<sequence>MNEFRDCILGTGLIHLPVQGELFSWHNCSEGDRSLWKRLDRLLVNDAWLRLWPNSHYQCLNARTSDHSPLVLRGDTDNHTVSMFRFDNYLTMSSEFIPLVQNVWRHRIEVHQCHASTTSQDPMVKRGDQCSRIFFRKVAMRRASKRVFQIINEDGHTLTTQEDVVNEFVSFYQRLLGGDRRREFIDLRYLRPWARHVLTQEESQALVQSVTREEIKDAFFDIAEDKAPGPDGYSSGFYKAAWPVIGEEMIKAILEFFTTGRLLKQVNTTILALIPKVRAPSTVSDFRPISCCNVLYKVITKIIVQRLRLVLDKLISPSQNAFVPGRSIGDNILLAQELFAGYNRQGLPMRCALKVDLRKAYDTVEWDFLSAVLQMFGFPGTFIGWVEECVTTPMFSVCINGNPHGFFKGSRGLRQGDPMSPFLFVLIMEVLQLMLLQLIDQNEGFSFHWRCKELGLFQLCFADDLLLFCKADVASVRVLDTGWTSSPNCPGYMPIHKRVSLFSPVQHRMSGNNYLQHYISRRVTFPSGWESIQLSFAGRLQLIKSVLMSLNVYWAMAFILPKGVIREVEKKMRTFLWKGNSAVGYPKVAWSVVCKPIEEGGQGIRDILALNKALMSRHLWNVIQNNQSSIWVKWIAHTRLRHKSVWTVDVKGGSWGWRKILRLRSALLPYIEFKIGDGESFSLWHDPWHSLGSLITRFPRGPGRTNIPEAAKLSATLFYGEVAVFLKAVYDIFRNHGPKVGWYSLLLGPCKIPRNVIEEFFSSMRPSSTIARIVVDERQKIISIDLPDSRPGTRTSSGLGFYPPIHFTYRTRRSSEHHGSDTTLAPVLCRPRLTVHEQYFDDVSDDLIYRYGSCASCIESTGSVL</sequence>
<dbReference type="PANTHER" id="PTHR33116">
    <property type="entry name" value="REVERSE TRANSCRIPTASE ZINC-BINDING DOMAIN-CONTAINING PROTEIN-RELATED-RELATED"/>
    <property type="match status" value="1"/>
</dbReference>
<dbReference type="PANTHER" id="PTHR33116:SF78">
    <property type="entry name" value="OS12G0587133 PROTEIN"/>
    <property type="match status" value="1"/>
</dbReference>
<reference evidence="2" key="2">
    <citation type="journal article" date="2024" name="Plant">
        <title>Genomic evolution and insights into agronomic trait innovations of Sesamum species.</title>
        <authorList>
            <person name="Miao H."/>
            <person name="Wang L."/>
            <person name="Qu L."/>
            <person name="Liu H."/>
            <person name="Sun Y."/>
            <person name="Le M."/>
            <person name="Wang Q."/>
            <person name="Wei S."/>
            <person name="Zheng Y."/>
            <person name="Lin W."/>
            <person name="Duan Y."/>
            <person name="Cao H."/>
            <person name="Xiong S."/>
            <person name="Wang X."/>
            <person name="Wei L."/>
            <person name="Li C."/>
            <person name="Ma Q."/>
            <person name="Ju M."/>
            <person name="Zhao R."/>
            <person name="Li G."/>
            <person name="Mu C."/>
            <person name="Tian Q."/>
            <person name="Mei H."/>
            <person name="Zhang T."/>
            <person name="Gao T."/>
            <person name="Zhang H."/>
        </authorList>
    </citation>
    <scope>NUCLEOTIDE SEQUENCE</scope>
    <source>
        <strain evidence="2">KEN8</strain>
    </source>
</reference>
<dbReference type="AlphaFoldDB" id="A0AAW2JM20"/>
<comment type="caution">
    <text evidence="2">The sequence shown here is derived from an EMBL/GenBank/DDBJ whole genome shotgun (WGS) entry which is preliminary data.</text>
</comment>
<dbReference type="CDD" id="cd01650">
    <property type="entry name" value="RT_nLTR_like"/>
    <property type="match status" value="1"/>
</dbReference>
<dbReference type="Gene3D" id="3.60.10.10">
    <property type="entry name" value="Endonuclease/exonuclease/phosphatase"/>
    <property type="match status" value="1"/>
</dbReference>
<dbReference type="InterPro" id="IPR000477">
    <property type="entry name" value="RT_dom"/>
</dbReference>
<protein>
    <submittedName>
        <fullName evidence="2">Ribonuclease H protein</fullName>
    </submittedName>
</protein>